<dbReference type="Proteomes" id="UP001500051">
    <property type="component" value="Unassembled WGS sequence"/>
</dbReference>
<feature type="compositionally biased region" description="Basic and acidic residues" evidence="1">
    <location>
        <begin position="183"/>
        <end position="194"/>
    </location>
</feature>
<comment type="caution">
    <text evidence="3">The sequence shown here is derived from an EMBL/GenBank/DDBJ whole genome shotgun (WGS) entry which is preliminary data.</text>
</comment>
<feature type="region of interest" description="Disordered" evidence="1">
    <location>
        <begin position="175"/>
        <end position="204"/>
    </location>
</feature>
<dbReference type="InterPro" id="IPR053136">
    <property type="entry name" value="UTP_pyrophosphatase-like"/>
</dbReference>
<name>A0ABP7EAH7_9ACTN</name>
<protein>
    <submittedName>
        <fullName evidence="3">M48 family metallopeptidase</fullName>
    </submittedName>
</protein>
<evidence type="ECO:0000256" key="1">
    <source>
        <dbReference type="SAM" id="MobiDB-lite"/>
    </source>
</evidence>
<dbReference type="PANTHER" id="PTHR30399">
    <property type="entry name" value="UNCHARACTERIZED PROTEIN YGJP"/>
    <property type="match status" value="1"/>
</dbReference>
<evidence type="ECO:0000313" key="4">
    <source>
        <dbReference type="Proteomes" id="UP001500051"/>
    </source>
</evidence>
<evidence type="ECO:0000259" key="2">
    <source>
        <dbReference type="Pfam" id="PF01863"/>
    </source>
</evidence>
<evidence type="ECO:0000313" key="3">
    <source>
        <dbReference type="EMBL" id="GAA3714423.1"/>
    </source>
</evidence>
<proteinExistence type="predicted"/>
<dbReference type="Pfam" id="PF01863">
    <property type="entry name" value="YgjP-like"/>
    <property type="match status" value="1"/>
</dbReference>
<gene>
    <name evidence="3" type="ORF">GCM10022204_36920</name>
</gene>
<dbReference type="RefSeq" id="WP_344813932.1">
    <property type="nucleotide sequence ID" value="NZ_BAAAYX010000020.1"/>
</dbReference>
<reference evidence="4" key="1">
    <citation type="journal article" date="2019" name="Int. J. Syst. Evol. Microbiol.">
        <title>The Global Catalogue of Microorganisms (GCM) 10K type strain sequencing project: providing services to taxonomists for standard genome sequencing and annotation.</title>
        <authorList>
            <consortium name="The Broad Institute Genomics Platform"/>
            <consortium name="The Broad Institute Genome Sequencing Center for Infectious Disease"/>
            <person name="Wu L."/>
            <person name="Ma J."/>
        </authorList>
    </citation>
    <scope>NUCLEOTIDE SEQUENCE [LARGE SCALE GENOMIC DNA]</scope>
    <source>
        <strain evidence="4">JCM 16548</strain>
    </source>
</reference>
<dbReference type="Gene3D" id="3.30.2010.10">
    <property type="entry name" value="Metalloproteases ('zincins'), catalytic domain"/>
    <property type="match status" value="1"/>
</dbReference>
<dbReference type="InterPro" id="IPR002725">
    <property type="entry name" value="YgjP-like_metallopeptidase"/>
</dbReference>
<feature type="domain" description="YgjP-like metallopeptidase" evidence="2">
    <location>
        <begin position="103"/>
        <end position="168"/>
    </location>
</feature>
<sequence length="204" mass="22618">MDEHEPAAADVPKVEVRRSSRRKRTVTAYRERDTIVVLLPGRMSAREERDWVDQMVRKVLAREARTAGPRGDAELAERAAALGELHLAPVLGEAPTPAAVSWVSNQRHRWGSCTPSTRTIRLSDRLRRLPGWVVDYVLLHELVHLVEPSHSPRFWALVGRYPEADRARGYLEGYQAAGGPDGAGERELWGERDASGGSAGGDVD</sequence>
<dbReference type="CDD" id="cd07344">
    <property type="entry name" value="M48_yhfN_like"/>
    <property type="match status" value="1"/>
</dbReference>
<organism evidence="3 4">
    <name type="scientific">Microlunatus aurantiacus</name>
    <dbReference type="NCBI Taxonomy" id="446786"/>
    <lineage>
        <taxon>Bacteria</taxon>
        <taxon>Bacillati</taxon>
        <taxon>Actinomycetota</taxon>
        <taxon>Actinomycetes</taxon>
        <taxon>Propionibacteriales</taxon>
        <taxon>Propionibacteriaceae</taxon>
        <taxon>Microlunatus</taxon>
    </lineage>
</organism>
<accession>A0ABP7EAH7</accession>
<dbReference type="PANTHER" id="PTHR30399:SF1">
    <property type="entry name" value="UTP PYROPHOSPHATASE"/>
    <property type="match status" value="1"/>
</dbReference>
<keyword evidence="4" id="KW-1185">Reference proteome</keyword>
<dbReference type="EMBL" id="BAAAYX010000020">
    <property type="protein sequence ID" value="GAA3714423.1"/>
    <property type="molecule type" value="Genomic_DNA"/>
</dbReference>